<dbReference type="Proteomes" id="UP000199345">
    <property type="component" value="Unassembled WGS sequence"/>
</dbReference>
<evidence type="ECO:0000256" key="6">
    <source>
        <dbReference type="ARBA" id="ARBA00022692"/>
    </source>
</evidence>
<feature type="transmembrane region" description="Helical" evidence="14">
    <location>
        <begin position="187"/>
        <end position="205"/>
    </location>
</feature>
<keyword evidence="14" id="KW-0133">Cell shape</keyword>
<keyword evidence="16" id="KW-1185">Reference proteome</keyword>
<feature type="transmembrane region" description="Helical" evidence="14">
    <location>
        <begin position="250"/>
        <end position="271"/>
    </location>
</feature>
<comment type="function">
    <text evidence="14">Catalyzes the dephosphorylation of undecaprenyl diphosphate (UPP). Confers resistance to bacitracin.</text>
</comment>
<gene>
    <name evidence="14" type="primary">uppP</name>
    <name evidence="15" type="ORF">SAMN05216326_1102</name>
</gene>
<accession>A0A1I0BA42</accession>
<evidence type="ECO:0000256" key="5">
    <source>
        <dbReference type="ARBA" id="ARBA00022475"/>
    </source>
</evidence>
<comment type="subcellular location">
    <subcellularLocation>
        <location evidence="1 14">Cell membrane</location>
        <topology evidence="1 14">Multi-pass membrane protein</topology>
    </subcellularLocation>
</comment>
<dbReference type="GO" id="GO:0050380">
    <property type="term" value="F:undecaprenyl-diphosphatase activity"/>
    <property type="evidence" value="ECO:0007669"/>
    <property type="project" value="UniProtKB-UniRule"/>
</dbReference>
<comment type="similarity">
    <text evidence="2 14">Belongs to the UppP family.</text>
</comment>
<evidence type="ECO:0000256" key="11">
    <source>
        <dbReference type="ARBA" id="ARBA00032707"/>
    </source>
</evidence>
<dbReference type="InterPro" id="IPR003824">
    <property type="entry name" value="UppP"/>
</dbReference>
<dbReference type="HAMAP" id="MF_01006">
    <property type="entry name" value="Undec_diphosphatase"/>
    <property type="match status" value="1"/>
</dbReference>
<dbReference type="GO" id="GO:0046677">
    <property type="term" value="P:response to antibiotic"/>
    <property type="evidence" value="ECO:0007669"/>
    <property type="project" value="UniProtKB-UniRule"/>
</dbReference>
<feature type="transmembrane region" description="Helical" evidence="14">
    <location>
        <begin position="46"/>
        <end position="63"/>
    </location>
</feature>
<proteinExistence type="inferred from homology"/>
<dbReference type="RefSeq" id="WP_090657632.1">
    <property type="nucleotide sequence ID" value="NZ_FOIA01000010.1"/>
</dbReference>
<evidence type="ECO:0000313" key="15">
    <source>
        <dbReference type="EMBL" id="SET03600.1"/>
    </source>
</evidence>
<feature type="transmembrane region" description="Helical" evidence="14">
    <location>
        <begin position="217"/>
        <end position="238"/>
    </location>
</feature>
<evidence type="ECO:0000256" key="10">
    <source>
        <dbReference type="ARBA" id="ARBA00023251"/>
    </source>
</evidence>
<dbReference type="NCBIfam" id="NF001389">
    <property type="entry name" value="PRK00281.1-2"/>
    <property type="match status" value="1"/>
</dbReference>
<evidence type="ECO:0000256" key="1">
    <source>
        <dbReference type="ARBA" id="ARBA00004651"/>
    </source>
</evidence>
<dbReference type="GO" id="GO:0009252">
    <property type="term" value="P:peptidoglycan biosynthetic process"/>
    <property type="evidence" value="ECO:0007669"/>
    <property type="project" value="UniProtKB-KW"/>
</dbReference>
<feature type="transmembrane region" description="Helical" evidence="14">
    <location>
        <begin position="108"/>
        <end position="129"/>
    </location>
</feature>
<dbReference type="PANTHER" id="PTHR30622">
    <property type="entry name" value="UNDECAPRENYL-DIPHOSPHATASE"/>
    <property type="match status" value="1"/>
</dbReference>
<evidence type="ECO:0000256" key="14">
    <source>
        <dbReference type="HAMAP-Rule" id="MF_01006"/>
    </source>
</evidence>
<keyword evidence="14" id="KW-0961">Cell wall biogenesis/degradation</keyword>
<feature type="transmembrane region" description="Helical" evidence="14">
    <location>
        <begin position="83"/>
        <end position="102"/>
    </location>
</feature>
<dbReference type="EC" id="3.6.1.27" evidence="3 14"/>
<dbReference type="GO" id="GO:0008360">
    <property type="term" value="P:regulation of cell shape"/>
    <property type="evidence" value="ECO:0007669"/>
    <property type="project" value="UniProtKB-KW"/>
</dbReference>
<evidence type="ECO:0000256" key="12">
    <source>
        <dbReference type="ARBA" id="ARBA00032932"/>
    </source>
</evidence>
<dbReference type="Pfam" id="PF02673">
    <property type="entry name" value="BacA"/>
    <property type="match status" value="1"/>
</dbReference>
<dbReference type="AlphaFoldDB" id="A0A1I0BA42"/>
<organism evidence="15 16">
    <name type="scientific">Nitrosomonas marina</name>
    <dbReference type="NCBI Taxonomy" id="917"/>
    <lineage>
        <taxon>Bacteria</taxon>
        <taxon>Pseudomonadati</taxon>
        <taxon>Pseudomonadota</taxon>
        <taxon>Betaproteobacteria</taxon>
        <taxon>Nitrosomonadales</taxon>
        <taxon>Nitrosomonadaceae</taxon>
        <taxon>Nitrosomonas</taxon>
    </lineage>
</organism>
<keyword evidence="10 14" id="KW-0046">Antibiotic resistance</keyword>
<reference evidence="16" key="1">
    <citation type="submission" date="2016-10" db="EMBL/GenBank/DDBJ databases">
        <authorList>
            <person name="Varghese N."/>
            <person name="Submissions S."/>
        </authorList>
    </citation>
    <scope>NUCLEOTIDE SEQUENCE [LARGE SCALE GENOMIC DNA]</scope>
    <source>
        <strain evidence="16">Nm71</strain>
    </source>
</reference>
<name>A0A1I0BA42_9PROT</name>
<dbReference type="GO" id="GO:0005886">
    <property type="term" value="C:plasma membrane"/>
    <property type="evidence" value="ECO:0007669"/>
    <property type="project" value="UniProtKB-SubCell"/>
</dbReference>
<dbReference type="NCBIfam" id="TIGR00753">
    <property type="entry name" value="undec_PP_bacA"/>
    <property type="match status" value="1"/>
</dbReference>
<keyword evidence="8 14" id="KW-1133">Transmembrane helix</keyword>
<keyword evidence="14" id="KW-0573">Peptidoglycan synthesis</keyword>
<sequence>MDPVLLFKALILGIVEGLTEFLPVSSTGHLILVGDLLEFNEDREKVFMIAIQLGAILAVCWEYRRKIVDVITGIGSEKSAQRFVLNLLIAFMPAAVLGLLFIDSIKQYLFNPLSVATALVIGGIVILWAERRDHQIEVEHIDNMDWKHALKVGCAQCLALIPGTSRSGATIIGGLLFGLSRKAAAEFSFFLAIPVMFAATFYDVYRNRAILEFNDVGMFAVGFVAAFFSALVAVRGLLRFISNHDFTLFAYYRIIFGCVILLTAYTGVVGWSEFG</sequence>
<dbReference type="EMBL" id="FOIA01000010">
    <property type="protein sequence ID" value="SET03600.1"/>
    <property type="molecule type" value="Genomic_DNA"/>
</dbReference>
<dbReference type="GO" id="GO:0071555">
    <property type="term" value="P:cell wall organization"/>
    <property type="evidence" value="ECO:0007669"/>
    <property type="project" value="UniProtKB-KW"/>
</dbReference>
<keyword evidence="9 14" id="KW-0472">Membrane</keyword>
<protein>
    <recommendedName>
        <fullName evidence="4 14">Undecaprenyl-diphosphatase</fullName>
        <ecNumber evidence="3 14">3.6.1.27</ecNumber>
    </recommendedName>
    <alternativeName>
        <fullName evidence="12 14">Bacitracin resistance protein</fullName>
    </alternativeName>
    <alternativeName>
        <fullName evidence="11 14">Undecaprenyl pyrophosphate phosphatase</fullName>
    </alternativeName>
</protein>
<evidence type="ECO:0000256" key="7">
    <source>
        <dbReference type="ARBA" id="ARBA00022801"/>
    </source>
</evidence>
<evidence type="ECO:0000313" key="16">
    <source>
        <dbReference type="Proteomes" id="UP000199345"/>
    </source>
</evidence>
<dbReference type="OrthoDB" id="9808289at2"/>
<keyword evidence="7 14" id="KW-0378">Hydrolase</keyword>
<evidence type="ECO:0000256" key="8">
    <source>
        <dbReference type="ARBA" id="ARBA00022989"/>
    </source>
</evidence>
<evidence type="ECO:0000256" key="2">
    <source>
        <dbReference type="ARBA" id="ARBA00010621"/>
    </source>
</evidence>
<comment type="catalytic activity">
    <reaction evidence="13 14">
        <text>di-trans,octa-cis-undecaprenyl diphosphate + H2O = di-trans,octa-cis-undecaprenyl phosphate + phosphate + H(+)</text>
        <dbReference type="Rhea" id="RHEA:28094"/>
        <dbReference type="ChEBI" id="CHEBI:15377"/>
        <dbReference type="ChEBI" id="CHEBI:15378"/>
        <dbReference type="ChEBI" id="CHEBI:43474"/>
        <dbReference type="ChEBI" id="CHEBI:58405"/>
        <dbReference type="ChEBI" id="CHEBI:60392"/>
        <dbReference type="EC" id="3.6.1.27"/>
    </reaction>
</comment>
<dbReference type="NCBIfam" id="NF001390">
    <property type="entry name" value="PRK00281.1-4"/>
    <property type="match status" value="1"/>
</dbReference>
<comment type="miscellaneous">
    <text evidence="14">Bacitracin is thought to be involved in the inhibition of peptidoglycan synthesis by sequestering undecaprenyl diphosphate, thereby reducing the pool of lipid carrier available.</text>
</comment>
<evidence type="ECO:0000256" key="3">
    <source>
        <dbReference type="ARBA" id="ARBA00012374"/>
    </source>
</evidence>
<dbReference type="PANTHER" id="PTHR30622:SF3">
    <property type="entry name" value="UNDECAPRENYL-DIPHOSPHATASE"/>
    <property type="match status" value="1"/>
</dbReference>
<evidence type="ECO:0000256" key="4">
    <source>
        <dbReference type="ARBA" id="ARBA00021581"/>
    </source>
</evidence>
<evidence type="ECO:0000256" key="9">
    <source>
        <dbReference type="ARBA" id="ARBA00023136"/>
    </source>
</evidence>
<keyword evidence="5 14" id="KW-1003">Cell membrane</keyword>
<keyword evidence="6 14" id="KW-0812">Transmembrane</keyword>
<evidence type="ECO:0000256" key="13">
    <source>
        <dbReference type="ARBA" id="ARBA00047594"/>
    </source>
</evidence>